<accession>A0A162F890</accession>
<evidence type="ECO:0000313" key="2">
    <source>
        <dbReference type="EMBL" id="KYG35021.1"/>
    </source>
</evidence>
<organism evidence="2 3">
    <name type="scientific">Alkalihalobacillus trypoxylicola</name>
    <dbReference type="NCBI Taxonomy" id="519424"/>
    <lineage>
        <taxon>Bacteria</taxon>
        <taxon>Bacillati</taxon>
        <taxon>Bacillota</taxon>
        <taxon>Bacilli</taxon>
        <taxon>Bacillales</taxon>
        <taxon>Bacillaceae</taxon>
        <taxon>Alkalihalobacillus</taxon>
    </lineage>
</organism>
<dbReference type="PANTHER" id="PTHR34215">
    <property type="entry name" value="BLL0784 PROTEIN"/>
    <property type="match status" value="1"/>
</dbReference>
<gene>
    <name evidence="2" type="ORF">AZF04_01410</name>
</gene>
<protein>
    <submittedName>
        <fullName evidence="2">RNA-binding protein</fullName>
    </submittedName>
</protein>
<dbReference type="AlphaFoldDB" id="A0A162F890"/>
<evidence type="ECO:0000313" key="3">
    <source>
        <dbReference type="Proteomes" id="UP000075806"/>
    </source>
</evidence>
<evidence type="ECO:0000259" key="1">
    <source>
        <dbReference type="Pfam" id="PF04296"/>
    </source>
</evidence>
<feature type="domain" description="YlxR" evidence="1">
    <location>
        <begin position="12"/>
        <end position="85"/>
    </location>
</feature>
<dbReference type="OrthoDB" id="9813251at2"/>
<proteinExistence type="predicted"/>
<dbReference type="CDD" id="cd00279">
    <property type="entry name" value="YlxR"/>
    <property type="match status" value="1"/>
</dbReference>
<dbReference type="STRING" id="519424.AZF04_01410"/>
<dbReference type="InterPro" id="IPR037465">
    <property type="entry name" value="YlxR"/>
</dbReference>
<dbReference type="Gene3D" id="3.30.1230.10">
    <property type="entry name" value="YlxR-like"/>
    <property type="match status" value="1"/>
</dbReference>
<comment type="caution">
    <text evidence="2">The sequence shown here is derived from an EMBL/GenBank/DDBJ whole genome shotgun (WGS) entry which is preliminary data.</text>
</comment>
<dbReference type="Pfam" id="PF04296">
    <property type="entry name" value="YlxR"/>
    <property type="match status" value="1"/>
</dbReference>
<sequence length="94" mass="10796">MEPLKKRKVPLRKCVVTNEMKPKQELVRIVRSPEGDVSVDLTGKKNGRGAYLTNDKECFLLAKKKDILSKHLQVQVSSEVYDELELSRERGNKK</sequence>
<dbReference type="InterPro" id="IPR007393">
    <property type="entry name" value="YlxR_dom"/>
</dbReference>
<keyword evidence="3" id="KW-1185">Reference proteome</keyword>
<reference evidence="2" key="1">
    <citation type="submission" date="2016-02" db="EMBL/GenBank/DDBJ databases">
        <title>Genome sequence of Bacillus trypoxylicola KCTC 13244(T).</title>
        <authorList>
            <person name="Jeong H."/>
            <person name="Park S.-H."/>
            <person name="Choi S.-K."/>
        </authorList>
    </citation>
    <scope>NUCLEOTIDE SEQUENCE [LARGE SCALE GENOMIC DNA]</scope>
    <source>
        <strain evidence="2">KCTC 13244</strain>
    </source>
</reference>
<dbReference type="Proteomes" id="UP000075806">
    <property type="component" value="Unassembled WGS sequence"/>
</dbReference>
<dbReference type="NCBIfam" id="NF047356">
    <property type="entry name" value="RNA_bind_RnpM"/>
    <property type="match status" value="1"/>
</dbReference>
<dbReference type="SUPFAM" id="SSF64376">
    <property type="entry name" value="YlxR-like"/>
    <property type="match status" value="1"/>
</dbReference>
<dbReference type="PANTHER" id="PTHR34215:SF1">
    <property type="entry name" value="YLXR DOMAIN-CONTAINING PROTEIN"/>
    <property type="match status" value="1"/>
</dbReference>
<dbReference type="InterPro" id="IPR035931">
    <property type="entry name" value="YlxR-like_sf"/>
</dbReference>
<dbReference type="EMBL" id="LTAO01000001">
    <property type="protein sequence ID" value="KYG35021.1"/>
    <property type="molecule type" value="Genomic_DNA"/>
</dbReference>
<name>A0A162F890_9BACI</name>